<gene>
    <name evidence="3" type="ORF">GEAM_3164</name>
</gene>
<protein>
    <submittedName>
        <fullName evidence="3">Sigma-fimbriae uncharacterized subunit</fullName>
    </submittedName>
</protein>
<feature type="signal peptide" evidence="1">
    <location>
        <begin position="1"/>
        <end position="25"/>
    </location>
</feature>
<dbReference type="Proteomes" id="UP000028640">
    <property type="component" value="Unassembled WGS sequence"/>
</dbReference>
<dbReference type="GO" id="GO:0007155">
    <property type="term" value="P:cell adhesion"/>
    <property type="evidence" value="ECO:0007669"/>
    <property type="project" value="InterPro"/>
</dbReference>
<reference evidence="3 4" key="1">
    <citation type="submission" date="2014-05" db="EMBL/GenBank/DDBJ databases">
        <title>ATOL: Assembling a taxonomically balanced genome-scale reconstruction of the evolutionary history of the Enterobacteriaceae.</title>
        <authorList>
            <person name="Plunkett G.III."/>
            <person name="Neeno-Eckwall E.C."/>
            <person name="Glasner J.D."/>
            <person name="Perna N.T."/>
        </authorList>
    </citation>
    <scope>NUCLEOTIDE SEQUENCE [LARGE SCALE GENOMIC DNA]</scope>
    <source>
        <strain evidence="3 4">ATCC 33852</strain>
    </source>
</reference>
<evidence type="ECO:0000256" key="1">
    <source>
        <dbReference type="SAM" id="SignalP"/>
    </source>
</evidence>
<dbReference type="GeneID" id="78381505"/>
<evidence type="ECO:0000259" key="2">
    <source>
        <dbReference type="Pfam" id="PF05229"/>
    </source>
</evidence>
<name>A0A085G6L1_EWIA3</name>
<organism evidence="3 4">
    <name type="scientific">Ewingella americana (strain ATCC 33852 / DSM 4580 / CCUG 14506 / JCM 5911 / LMG 7869 / NCTC 12157 / CDC 1468-78)</name>
    <dbReference type="NCBI Taxonomy" id="910964"/>
    <lineage>
        <taxon>Bacteria</taxon>
        <taxon>Pseudomonadati</taxon>
        <taxon>Pseudomonadota</taxon>
        <taxon>Gammaproteobacteria</taxon>
        <taxon>Enterobacterales</taxon>
        <taxon>Yersiniaceae</taxon>
        <taxon>Ewingella</taxon>
    </lineage>
</organism>
<dbReference type="SUPFAM" id="SSF49401">
    <property type="entry name" value="Bacterial adhesins"/>
    <property type="match status" value="1"/>
</dbReference>
<dbReference type="Gene3D" id="2.60.40.1090">
    <property type="entry name" value="Fimbrial-type adhesion domain"/>
    <property type="match status" value="1"/>
</dbReference>
<dbReference type="GO" id="GO:0009289">
    <property type="term" value="C:pilus"/>
    <property type="evidence" value="ECO:0007669"/>
    <property type="project" value="InterPro"/>
</dbReference>
<dbReference type="OrthoDB" id="8588792at2"/>
<dbReference type="InterPro" id="IPR008966">
    <property type="entry name" value="Adhesion_dom_sf"/>
</dbReference>
<dbReference type="Pfam" id="PF05229">
    <property type="entry name" value="SCPU"/>
    <property type="match status" value="1"/>
</dbReference>
<dbReference type="RefSeq" id="WP_034793259.1">
    <property type="nucleotide sequence ID" value="NZ_JMPJ01000065.1"/>
</dbReference>
<feature type="domain" description="Spore coat protein U/FanG" evidence="2">
    <location>
        <begin position="29"/>
        <end position="177"/>
    </location>
</feature>
<proteinExistence type="predicted"/>
<comment type="caution">
    <text evidence="3">The sequence shown here is derived from an EMBL/GenBank/DDBJ whole genome shotgun (WGS) entry which is preliminary data.</text>
</comment>
<dbReference type="EMBL" id="JMPJ01000065">
    <property type="protein sequence ID" value="KFC79356.1"/>
    <property type="molecule type" value="Genomic_DNA"/>
</dbReference>
<dbReference type="PROSITE" id="PS51257">
    <property type="entry name" value="PROKAR_LIPOPROTEIN"/>
    <property type="match status" value="1"/>
</dbReference>
<dbReference type="PANTHER" id="PTHR37089:SF3">
    <property type="entry name" value="EXPORTED PROTEIN"/>
    <property type="match status" value="1"/>
</dbReference>
<dbReference type="AlphaFoldDB" id="A0A085G6L1"/>
<feature type="chain" id="PRO_5001791000" evidence="1">
    <location>
        <begin position="26"/>
        <end position="180"/>
    </location>
</feature>
<dbReference type="InterPro" id="IPR007893">
    <property type="entry name" value="Spore_coat_U/FanG"/>
</dbReference>
<evidence type="ECO:0000313" key="3">
    <source>
        <dbReference type="EMBL" id="KFC79356.1"/>
    </source>
</evidence>
<sequence>MIIRSSTPFHLLLLLSVLACPNAQAATANSSFTVNATIVSGCAFGNSLATPITNLGTINFGSMSSITNNVDVTSASGTGSIVVTCTTGANVTIAIDYGVNGGTSTGRFMANTSNAAQKLRYQLYQDSGRSQVWGTGTLARTINNFPATTQTYPVYARLFAVTPLPSAGTYSDTVTVTLTY</sequence>
<dbReference type="InterPro" id="IPR053167">
    <property type="entry name" value="Spore_coat_component"/>
</dbReference>
<evidence type="ECO:0000313" key="4">
    <source>
        <dbReference type="Proteomes" id="UP000028640"/>
    </source>
</evidence>
<dbReference type="PANTHER" id="PTHR37089">
    <property type="entry name" value="PROTEIN U-RELATED"/>
    <property type="match status" value="1"/>
</dbReference>
<dbReference type="SMART" id="SM00972">
    <property type="entry name" value="SCPU"/>
    <property type="match status" value="1"/>
</dbReference>
<accession>A0A085G6L1</accession>
<keyword evidence="1" id="KW-0732">Signal</keyword>
<dbReference type="InterPro" id="IPR036937">
    <property type="entry name" value="Adhesion_dom_fimbrial_sf"/>
</dbReference>
<dbReference type="STRING" id="910964.GEAM_3164"/>
<keyword evidence="4" id="KW-1185">Reference proteome</keyword>
<dbReference type="eggNOG" id="COG5430">
    <property type="taxonomic scope" value="Bacteria"/>
</dbReference>